<evidence type="ECO:0000313" key="1">
    <source>
        <dbReference type="EMBL" id="GAA4406254.1"/>
    </source>
</evidence>
<reference evidence="2" key="1">
    <citation type="journal article" date="2019" name="Int. J. Syst. Evol. Microbiol.">
        <title>The Global Catalogue of Microorganisms (GCM) 10K type strain sequencing project: providing services to taxonomists for standard genome sequencing and annotation.</title>
        <authorList>
            <consortium name="The Broad Institute Genomics Platform"/>
            <consortium name="The Broad Institute Genome Sequencing Center for Infectious Disease"/>
            <person name="Wu L."/>
            <person name="Ma J."/>
        </authorList>
    </citation>
    <scope>NUCLEOTIDE SEQUENCE [LARGE SCALE GENOMIC DNA]</scope>
    <source>
        <strain evidence="2">JCM 17688</strain>
    </source>
</reference>
<sequence>MRQTGHVSSALHSQAAIDRARAALEADEGAAVGAHVAAVTEDECAVAHYFEADLPAYRGWQWCAVLAASPGGEMTVSETALLPGPGALTAPEFVPWDRRVQAGDLAPGDLLPPAVDDPRIEPGYLLTGDPEADEVAGEIGVNLERVMTRLGREEAAARWFDSDFGPEAEMARGTRFHCGDCAFYLPLAGMLGAAFGVCGNEYAADGRVVHAHYGCGAHSSTAPPSGAGSPAYEPYDDGAVESHELVHPVALTAVDEIELGVPQDALRSV</sequence>
<dbReference type="EMBL" id="BAABFR010000153">
    <property type="protein sequence ID" value="GAA4406254.1"/>
    <property type="molecule type" value="Genomic_DNA"/>
</dbReference>
<dbReference type="InterPro" id="IPR021391">
    <property type="entry name" value="DUF3027"/>
</dbReference>
<accession>A0ABP8KGA2</accession>
<organism evidence="1 2">
    <name type="scientific">Tsukamurella soli</name>
    <dbReference type="NCBI Taxonomy" id="644556"/>
    <lineage>
        <taxon>Bacteria</taxon>
        <taxon>Bacillati</taxon>
        <taxon>Actinomycetota</taxon>
        <taxon>Actinomycetes</taxon>
        <taxon>Mycobacteriales</taxon>
        <taxon>Tsukamurellaceae</taxon>
        <taxon>Tsukamurella</taxon>
    </lineage>
</organism>
<dbReference type="Pfam" id="PF11228">
    <property type="entry name" value="DUF3027"/>
    <property type="match status" value="1"/>
</dbReference>
<name>A0ABP8KGA2_9ACTN</name>
<dbReference type="Proteomes" id="UP001500635">
    <property type="component" value="Unassembled WGS sequence"/>
</dbReference>
<keyword evidence="2" id="KW-1185">Reference proteome</keyword>
<evidence type="ECO:0000313" key="2">
    <source>
        <dbReference type="Proteomes" id="UP001500635"/>
    </source>
</evidence>
<protein>
    <submittedName>
        <fullName evidence="1">DUF3027 domain-containing protein</fullName>
    </submittedName>
</protein>
<proteinExistence type="predicted"/>
<comment type="caution">
    <text evidence="1">The sequence shown here is derived from an EMBL/GenBank/DDBJ whole genome shotgun (WGS) entry which is preliminary data.</text>
</comment>
<gene>
    <name evidence="1" type="ORF">GCM10023147_49750</name>
</gene>